<dbReference type="PROSITE" id="PS51186">
    <property type="entry name" value="GNAT"/>
    <property type="match status" value="1"/>
</dbReference>
<dbReference type="InterPro" id="IPR000182">
    <property type="entry name" value="GNAT_dom"/>
</dbReference>
<organism evidence="2 3">
    <name type="scientific">Paenibacillus lacisoli</name>
    <dbReference type="NCBI Taxonomy" id="3064525"/>
    <lineage>
        <taxon>Bacteria</taxon>
        <taxon>Bacillati</taxon>
        <taxon>Bacillota</taxon>
        <taxon>Bacilli</taxon>
        <taxon>Bacillales</taxon>
        <taxon>Paenibacillaceae</taxon>
        <taxon>Paenibacillus</taxon>
    </lineage>
</organism>
<evidence type="ECO:0000313" key="3">
    <source>
        <dbReference type="Proteomes" id="UP001240171"/>
    </source>
</evidence>
<dbReference type="RefSeq" id="WP_305024921.1">
    <property type="nucleotide sequence ID" value="NZ_JAUQTB010000009.1"/>
</dbReference>
<protein>
    <submittedName>
        <fullName evidence="2">N-acetyltransferase</fullName>
        <ecNumber evidence="2">2.3.1.-</ecNumber>
    </submittedName>
</protein>
<dbReference type="Gene3D" id="3.40.630.30">
    <property type="match status" value="1"/>
</dbReference>
<dbReference type="SUPFAM" id="SSF55729">
    <property type="entry name" value="Acyl-CoA N-acyltransferases (Nat)"/>
    <property type="match status" value="1"/>
</dbReference>
<keyword evidence="2" id="KW-0808">Transferase</keyword>
<keyword evidence="2" id="KW-0012">Acyltransferase</keyword>
<reference evidence="2 3" key="1">
    <citation type="submission" date="2023-07" db="EMBL/GenBank/DDBJ databases">
        <title>Paenibacillus sp. JX-17 nov. isolated from soil.</title>
        <authorList>
            <person name="Wan Y."/>
            <person name="Liu B."/>
        </authorList>
    </citation>
    <scope>NUCLEOTIDE SEQUENCE [LARGE SCALE GENOMIC DNA]</scope>
    <source>
        <strain evidence="2 3">JX-17</strain>
    </source>
</reference>
<name>A0ABT9CJ54_9BACL</name>
<dbReference type="Proteomes" id="UP001240171">
    <property type="component" value="Unassembled WGS sequence"/>
</dbReference>
<gene>
    <name evidence="2" type="ORF">Q5741_14945</name>
</gene>
<dbReference type="CDD" id="cd04301">
    <property type="entry name" value="NAT_SF"/>
    <property type="match status" value="1"/>
</dbReference>
<sequence>MNVQPVIHLEGMKEEYEASVSRLLLEGFRRKFQCGTGLNDEQLQLLLERLLVMDEQRGKGQRIVAIQEDSIVGSLSLQFQVRSRPSIKARDLLPVWKGIRGVGWWAALGFAGRLVCLSHRPALGEMYIADVSVHERFRGAGVGTTMLGWALREAALRPEIRYTTLHVSGSNLGAKRLYERLGFRTLESQRSAFMAWLTGEQEWNYMIHEG</sequence>
<proteinExistence type="predicted"/>
<dbReference type="EMBL" id="JAUQTB010000009">
    <property type="protein sequence ID" value="MDO7907706.1"/>
    <property type="molecule type" value="Genomic_DNA"/>
</dbReference>
<dbReference type="EC" id="2.3.1.-" evidence="2"/>
<dbReference type="Pfam" id="PF00583">
    <property type="entry name" value="Acetyltransf_1"/>
    <property type="match status" value="1"/>
</dbReference>
<keyword evidence="3" id="KW-1185">Reference proteome</keyword>
<feature type="domain" description="N-acetyltransferase" evidence="1">
    <location>
        <begin position="61"/>
        <end position="200"/>
    </location>
</feature>
<evidence type="ECO:0000313" key="2">
    <source>
        <dbReference type="EMBL" id="MDO7907706.1"/>
    </source>
</evidence>
<accession>A0ABT9CJ54</accession>
<evidence type="ECO:0000259" key="1">
    <source>
        <dbReference type="PROSITE" id="PS51186"/>
    </source>
</evidence>
<dbReference type="GO" id="GO:0016746">
    <property type="term" value="F:acyltransferase activity"/>
    <property type="evidence" value="ECO:0007669"/>
    <property type="project" value="UniProtKB-KW"/>
</dbReference>
<dbReference type="InterPro" id="IPR016181">
    <property type="entry name" value="Acyl_CoA_acyltransferase"/>
</dbReference>
<comment type="caution">
    <text evidence="2">The sequence shown here is derived from an EMBL/GenBank/DDBJ whole genome shotgun (WGS) entry which is preliminary data.</text>
</comment>